<accession>A0A931DC30</accession>
<protein>
    <submittedName>
        <fullName evidence="1">Uncharacterized protein</fullName>
    </submittedName>
</protein>
<comment type="caution">
    <text evidence="1">The sequence shown here is derived from an EMBL/GenBank/DDBJ whole genome shotgun (WGS) entry which is preliminary data.</text>
</comment>
<name>A0A931DC30_9MICC</name>
<dbReference type="Proteomes" id="UP000625033">
    <property type="component" value="Unassembled WGS sequence"/>
</dbReference>
<proteinExistence type="predicted"/>
<dbReference type="AlphaFoldDB" id="A0A931DC30"/>
<keyword evidence="2" id="KW-1185">Reference proteome</keyword>
<dbReference type="EMBL" id="JADOTZ010000001">
    <property type="protein sequence ID" value="MBG6085843.1"/>
    <property type="molecule type" value="Genomic_DNA"/>
</dbReference>
<evidence type="ECO:0000313" key="2">
    <source>
        <dbReference type="Proteomes" id="UP000625033"/>
    </source>
</evidence>
<organism evidence="1 2">
    <name type="scientific">Zhihengliuella flava</name>
    <dbReference type="NCBI Taxonomy" id="1285193"/>
    <lineage>
        <taxon>Bacteria</taxon>
        <taxon>Bacillati</taxon>
        <taxon>Actinomycetota</taxon>
        <taxon>Actinomycetes</taxon>
        <taxon>Micrococcales</taxon>
        <taxon>Micrococcaceae</taxon>
        <taxon>Zhihengliuella</taxon>
    </lineage>
</organism>
<reference evidence="1" key="1">
    <citation type="submission" date="2020-11" db="EMBL/GenBank/DDBJ databases">
        <title>Sequencing the genomes of 1000 actinobacteria strains.</title>
        <authorList>
            <person name="Klenk H.-P."/>
        </authorList>
    </citation>
    <scope>NUCLEOTIDE SEQUENCE</scope>
    <source>
        <strain evidence="1">DSM 26152</strain>
    </source>
</reference>
<gene>
    <name evidence="1" type="ORF">IW252_002610</name>
</gene>
<sequence>MKQVHKQRPNYPHLLHCPCGKVYAPTKAEARRLRQEMVIITGHADPCRYYQCGHGTWHWTSQTERRTA</sequence>
<evidence type="ECO:0000313" key="1">
    <source>
        <dbReference type="EMBL" id="MBG6085843.1"/>
    </source>
</evidence>